<dbReference type="EMBL" id="BQNB010016028">
    <property type="protein sequence ID" value="GJT46962.1"/>
    <property type="molecule type" value="Genomic_DNA"/>
</dbReference>
<dbReference type="PANTHER" id="PTHR11439">
    <property type="entry name" value="GAG-POL-RELATED RETROTRANSPOSON"/>
    <property type="match status" value="1"/>
</dbReference>
<proteinExistence type="predicted"/>
<feature type="domain" description="Reverse transcriptase Ty1/copia-type" evidence="1">
    <location>
        <begin position="3"/>
        <end position="113"/>
    </location>
</feature>
<dbReference type="SUPFAM" id="SSF56672">
    <property type="entry name" value="DNA/RNA polymerases"/>
    <property type="match status" value="1"/>
</dbReference>
<dbReference type="InterPro" id="IPR043502">
    <property type="entry name" value="DNA/RNA_pol_sf"/>
</dbReference>
<dbReference type="Proteomes" id="UP001151760">
    <property type="component" value="Unassembled WGS sequence"/>
</dbReference>
<gene>
    <name evidence="2" type="ORF">Tco_0955677</name>
</gene>
<sequence length="386" mass="44054">MIITLKWIFKVKLHELGDVLKNKARLVARGYRQEDGNDFEEPFALVTRLEDIHIFIAYVAHTNMIVYQMEVKTAFLNGSLREEVCVSQPDGFVDQDNPNHVYKLKNALYRLKAGSKGLKEGKDILLVQIYVDDIIFTSTDPSLCETFSKIMCSKFKMSMMGKMSLFLGLQISQSPRGIFLNQSKYALEIIKKYGMETSDHVDTPMVEKSKLEADPQGKEVDPTCYRGMIGSLIYLTASRPDLVIALCMCARYEAKPIEKNLHDVKRIFRYLRGTIKMGMWYSKDSCIALTAFTDADHAGCQDTRSSTSGIMQLLGDRLHINIRYHIIKEQVENGVVKLYLIRTEYQLADILTKALGQERLEFLINKLGIRSMSLKTLKSLAEEKDE</sequence>
<dbReference type="InterPro" id="IPR013103">
    <property type="entry name" value="RVT_2"/>
</dbReference>
<dbReference type="Pfam" id="PF07727">
    <property type="entry name" value="RVT_2"/>
    <property type="match status" value="2"/>
</dbReference>
<reference evidence="2" key="1">
    <citation type="journal article" date="2022" name="Int. J. Mol. Sci.">
        <title>Draft Genome of Tanacetum Coccineum: Genomic Comparison of Closely Related Tanacetum-Family Plants.</title>
        <authorList>
            <person name="Yamashiro T."/>
            <person name="Shiraishi A."/>
            <person name="Nakayama K."/>
            <person name="Satake H."/>
        </authorList>
    </citation>
    <scope>NUCLEOTIDE SEQUENCE</scope>
</reference>
<accession>A0ABQ5E8P4</accession>
<evidence type="ECO:0000313" key="2">
    <source>
        <dbReference type="EMBL" id="GJT46962.1"/>
    </source>
</evidence>
<protein>
    <submittedName>
        <fullName evidence="2">Retrovirus-related pol polyprotein from transposon TNT 1-94</fullName>
    </submittedName>
</protein>
<dbReference type="PANTHER" id="PTHR11439:SF509">
    <property type="entry name" value="RNA-DIRECTED DNA POLYMERASE"/>
    <property type="match status" value="1"/>
</dbReference>
<organism evidence="2 3">
    <name type="scientific">Tanacetum coccineum</name>
    <dbReference type="NCBI Taxonomy" id="301880"/>
    <lineage>
        <taxon>Eukaryota</taxon>
        <taxon>Viridiplantae</taxon>
        <taxon>Streptophyta</taxon>
        <taxon>Embryophyta</taxon>
        <taxon>Tracheophyta</taxon>
        <taxon>Spermatophyta</taxon>
        <taxon>Magnoliopsida</taxon>
        <taxon>eudicotyledons</taxon>
        <taxon>Gunneridae</taxon>
        <taxon>Pentapetalae</taxon>
        <taxon>asterids</taxon>
        <taxon>campanulids</taxon>
        <taxon>Asterales</taxon>
        <taxon>Asteraceae</taxon>
        <taxon>Asteroideae</taxon>
        <taxon>Anthemideae</taxon>
        <taxon>Anthemidinae</taxon>
        <taxon>Tanacetum</taxon>
    </lineage>
</organism>
<evidence type="ECO:0000313" key="3">
    <source>
        <dbReference type="Proteomes" id="UP001151760"/>
    </source>
</evidence>
<feature type="domain" description="Reverse transcriptase Ty1/copia-type" evidence="1">
    <location>
        <begin position="120"/>
        <end position="206"/>
    </location>
</feature>
<evidence type="ECO:0000259" key="1">
    <source>
        <dbReference type="Pfam" id="PF07727"/>
    </source>
</evidence>
<reference evidence="2" key="2">
    <citation type="submission" date="2022-01" db="EMBL/GenBank/DDBJ databases">
        <authorList>
            <person name="Yamashiro T."/>
            <person name="Shiraishi A."/>
            <person name="Satake H."/>
            <person name="Nakayama K."/>
        </authorList>
    </citation>
    <scope>NUCLEOTIDE SEQUENCE</scope>
</reference>
<keyword evidence="3" id="KW-1185">Reference proteome</keyword>
<dbReference type="CDD" id="cd09272">
    <property type="entry name" value="RNase_HI_RT_Ty1"/>
    <property type="match status" value="1"/>
</dbReference>
<name>A0ABQ5E8P4_9ASTR</name>
<comment type="caution">
    <text evidence="2">The sequence shown here is derived from an EMBL/GenBank/DDBJ whole genome shotgun (WGS) entry which is preliminary data.</text>
</comment>